<dbReference type="OrthoDB" id="2020662at2759"/>
<dbReference type="CDD" id="cd00553">
    <property type="entry name" value="NAD_synthase"/>
    <property type="match status" value="1"/>
</dbReference>
<evidence type="ECO:0000313" key="14">
    <source>
        <dbReference type="Proteomes" id="UP000593567"/>
    </source>
</evidence>
<feature type="domain" description="CN hydrolase" evidence="12">
    <location>
        <begin position="5"/>
        <end position="275"/>
    </location>
</feature>
<dbReference type="PANTHER" id="PTHR23090">
    <property type="entry name" value="NH 3 /GLUTAMINE-DEPENDENT NAD + SYNTHETASE"/>
    <property type="match status" value="1"/>
</dbReference>
<evidence type="ECO:0000256" key="10">
    <source>
        <dbReference type="ARBA" id="ARBA00052340"/>
    </source>
</evidence>
<gene>
    <name evidence="13" type="ORF">EB796_012285</name>
</gene>
<dbReference type="CDD" id="cd07570">
    <property type="entry name" value="GAT_Gln-NAD-synth"/>
    <property type="match status" value="1"/>
</dbReference>
<evidence type="ECO:0000256" key="4">
    <source>
        <dbReference type="ARBA" id="ARBA00017309"/>
    </source>
</evidence>
<dbReference type="Pfam" id="PF02540">
    <property type="entry name" value="NAD_synthase"/>
    <property type="match status" value="1"/>
</dbReference>
<dbReference type="FunFam" id="3.60.110.10:FF:000003">
    <property type="entry name" value="Glutamine-dependent NAD(+) synthetase"/>
    <property type="match status" value="1"/>
</dbReference>
<evidence type="ECO:0000256" key="7">
    <source>
        <dbReference type="ARBA" id="ARBA00022840"/>
    </source>
</evidence>
<dbReference type="GO" id="GO:0004359">
    <property type="term" value="F:glutaminase activity"/>
    <property type="evidence" value="ECO:0007669"/>
    <property type="project" value="InterPro"/>
</dbReference>
<dbReference type="GO" id="GO:0005524">
    <property type="term" value="F:ATP binding"/>
    <property type="evidence" value="ECO:0007669"/>
    <property type="project" value="UniProtKB-UniRule"/>
</dbReference>
<name>A0A7J7JVN0_BUGNE</name>
<dbReference type="GO" id="GO:0009435">
    <property type="term" value="P:NAD+ biosynthetic process"/>
    <property type="evidence" value="ECO:0007669"/>
    <property type="project" value="UniProtKB-UniRule"/>
</dbReference>
<evidence type="ECO:0000256" key="9">
    <source>
        <dbReference type="ARBA" id="ARBA00030681"/>
    </source>
</evidence>
<dbReference type="Proteomes" id="UP000593567">
    <property type="component" value="Unassembled WGS sequence"/>
</dbReference>
<dbReference type="FunFam" id="3.40.50.620:FF:000036">
    <property type="entry name" value="Glutamine-dependent NAD(+) synthetase"/>
    <property type="match status" value="1"/>
</dbReference>
<dbReference type="PIRSF" id="PIRSF006630">
    <property type="entry name" value="NADS_GAT"/>
    <property type="match status" value="1"/>
</dbReference>
<sequence>MGHKVILAVCSLNQWAMDFEGNLQRILESIRQAKAMGARYRLGPELEISGYGCADHFLEPDTFLHSWEVLAEIISHQMSQDILLDIGMPVMHKNVGYNCRVFILNKRILLIRPKIFLCDDGNYREPRWFTAWSRLQQVEEHYLPGIIRAITDQSTVPFGDAVISTRDTCLGSEICEELWSPASRHIEMSLDGVEIITNGSGSHHQLRKGYVRRDLIKSATMKAGGIYCFANLLGCDGERVYYDGNSCIYLNGEVLAQGPQFSLQEVVVIGSHVDLEDVRSYRNQIKSRCMQASHQTKFPRVSVEFTLGPEDPAVPVMMEGAVWELLTPQQEISCGPAMWLWDYLRRSGCSGFLLPLSGGIDSSATACIVYCMCSHVYNACQSNVDIVLSDLRRIVGDDKFTPSSPAQICQLLFTTVYMSSKNSSQHTRDLAGELAAQIGSYHLQLSIDAAISAVIAIFQTVTKLTPKFRAHGGTQRENIALQNVQARVRMVVAYLFSQLTLWSRGRPGGCLVLGSANVDESLRGYMTKYDCSSADLNPIGGISKTDLRSFIQILESPPTAELEPLAENGRIAQTDEVDMGMTYNELSVYGKLRKVFLCGPYSMYCKLVEKWKDSLSPIELPK</sequence>
<dbReference type="InterPro" id="IPR014445">
    <property type="entry name" value="Gln-dep_NAD_synthase"/>
</dbReference>
<dbReference type="EMBL" id="VXIV02001817">
    <property type="protein sequence ID" value="KAF6029406.1"/>
    <property type="molecule type" value="Genomic_DNA"/>
</dbReference>
<evidence type="ECO:0000256" key="1">
    <source>
        <dbReference type="ARBA" id="ARBA00005188"/>
    </source>
</evidence>
<comment type="catalytic activity">
    <reaction evidence="10 11">
        <text>deamido-NAD(+) + L-glutamine + ATP + H2O = L-glutamate + AMP + diphosphate + NAD(+) + H(+)</text>
        <dbReference type="Rhea" id="RHEA:24384"/>
        <dbReference type="ChEBI" id="CHEBI:15377"/>
        <dbReference type="ChEBI" id="CHEBI:15378"/>
        <dbReference type="ChEBI" id="CHEBI:29985"/>
        <dbReference type="ChEBI" id="CHEBI:30616"/>
        <dbReference type="ChEBI" id="CHEBI:33019"/>
        <dbReference type="ChEBI" id="CHEBI:57540"/>
        <dbReference type="ChEBI" id="CHEBI:58359"/>
        <dbReference type="ChEBI" id="CHEBI:58437"/>
        <dbReference type="ChEBI" id="CHEBI:456215"/>
        <dbReference type="EC" id="6.3.5.1"/>
    </reaction>
</comment>
<dbReference type="Gene3D" id="3.60.110.10">
    <property type="entry name" value="Carbon-nitrogen hydrolase"/>
    <property type="match status" value="1"/>
</dbReference>
<protein>
    <recommendedName>
        <fullName evidence="4 11">Glutamine-dependent NAD(+) synthetase</fullName>
        <ecNumber evidence="3 11">6.3.5.1</ecNumber>
    </recommendedName>
    <alternativeName>
        <fullName evidence="9 11">NAD(+) synthase [glutamine-hydrolyzing]</fullName>
    </alternativeName>
</protein>
<accession>A0A7J7JVN0</accession>
<keyword evidence="6 11" id="KW-0547">Nucleotide-binding</keyword>
<keyword evidence="5 11" id="KW-0436">Ligase</keyword>
<comment type="similarity">
    <text evidence="2 11">In the C-terminal section; belongs to the NAD synthetase family.</text>
</comment>
<dbReference type="SUPFAM" id="SSF56317">
    <property type="entry name" value="Carbon-nitrogen hydrolase"/>
    <property type="match status" value="1"/>
</dbReference>
<dbReference type="HAMAP" id="MF_02090">
    <property type="entry name" value="NadE_glutamine_dep"/>
    <property type="match status" value="1"/>
</dbReference>
<evidence type="ECO:0000256" key="8">
    <source>
        <dbReference type="ARBA" id="ARBA00023027"/>
    </source>
</evidence>
<keyword evidence="14" id="KW-1185">Reference proteome</keyword>
<evidence type="ECO:0000259" key="12">
    <source>
        <dbReference type="PROSITE" id="PS50263"/>
    </source>
</evidence>
<dbReference type="InterPro" id="IPR014729">
    <property type="entry name" value="Rossmann-like_a/b/a_fold"/>
</dbReference>
<dbReference type="AlphaFoldDB" id="A0A7J7JVN0"/>
<evidence type="ECO:0000256" key="5">
    <source>
        <dbReference type="ARBA" id="ARBA00022598"/>
    </source>
</evidence>
<evidence type="ECO:0000313" key="13">
    <source>
        <dbReference type="EMBL" id="KAF6029406.1"/>
    </source>
</evidence>
<dbReference type="Gene3D" id="3.40.50.620">
    <property type="entry name" value="HUPs"/>
    <property type="match status" value="1"/>
</dbReference>
<keyword evidence="7 11" id="KW-0067">ATP-binding</keyword>
<dbReference type="InterPro" id="IPR022310">
    <property type="entry name" value="NAD/GMP_synthase"/>
</dbReference>
<dbReference type="InterPro" id="IPR036526">
    <property type="entry name" value="C-N_Hydrolase_sf"/>
</dbReference>
<evidence type="ECO:0000256" key="3">
    <source>
        <dbReference type="ARBA" id="ARBA00012743"/>
    </source>
</evidence>
<dbReference type="Pfam" id="PF00795">
    <property type="entry name" value="CN_hydrolase"/>
    <property type="match status" value="1"/>
</dbReference>
<reference evidence="13" key="1">
    <citation type="submission" date="2020-06" db="EMBL/GenBank/DDBJ databases">
        <title>Draft genome of Bugula neritina, a colonial animal packing powerful symbionts and potential medicines.</title>
        <authorList>
            <person name="Rayko M."/>
        </authorList>
    </citation>
    <scope>NUCLEOTIDE SEQUENCE [LARGE SCALE GENOMIC DNA]</scope>
    <source>
        <strain evidence="13">Kwan_BN1</strain>
    </source>
</reference>
<dbReference type="GO" id="GO:0005737">
    <property type="term" value="C:cytoplasm"/>
    <property type="evidence" value="ECO:0007669"/>
    <property type="project" value="InterPro"/>
</dbReference>
<dbReference type="PANTHER" id="PTHR23090:SF9">
    <property type="entry name" value="GLUTAMINE-DEPENDENT NAD(+) SYNTHETASE"/>
    <property type="match status" value="1"/>
</dbReference>
<dbReference type="SUPFAM" id="SSF52402">
    <property type="entry name" value="Adenine nucleotide alpha hydrolases-like"/>
    <property type="match status" value="1"/>
</dbReference>
<dbReference type="PROSITE" id="PS50263">
    <property type="entry name" value="CN_HYDROLASE"/>
    <property type="match status" value="1"/>
</dbReference>
<proteinExistence type="inferred from homology"/>
<evidence type="ECO:0000256" key="6">
    <source>
        <dbReference type="ARBA" id="ARBA00022741"/>
    </source>
</evidence>
<dbReference type="GO" id="GO:0003952">
    <property type="term" value="F:NAD+ synthase (glutamine-hydrolyzing) activity"/>
    <property type="evidence" value="ECO:0007669"/>
    <property type="project" value="UniProtKB-UniRule"/>
</dbReference>
<dbReference type="NCBIfam" id="TIGR00552">
    <property type="entry name" value="nadE"/>
    <property type="match status" value="1"/>
</dbReference>
<evidence type="ECO:0000256" key="11">
    <source>
        <dbReference type="PIRNR" id="PIRNR006630"/>
    </source>
</evidence>
<comment type="caution">
    <text evidence="13">The sequence shown here is derived from an EMBL/GenBank/DDBJ whole genome shotgun (WGS) entry which is preliminary data.</text>
</comment>
<organism evidence="13 14">
    <name type="scientific">Bugula neritina</name>
    <name type="common">Brown bryozoan</name>
    <name type="synonym">Sertularia neritina</name>
    <dbReference type="NCBI Taxonomy" id="10212"/>
    <lineage>
        <taxon>Eukaryota</taxon>
        <taxon>Metazoa</taxon>
        <taxon>Spiralia</taxon>
        <taxon>Lophotrochozoa</taxon>
        <taxon>Bryozoa</taxon>
        <taxon>Gymnolaemata</taxon>
        <taxon>Cheilostomatida</taxon>
        <taxon>Flustrina</taxon>
        <taxon>Buguloidea</taxon>
        <taxon>Bugulidae</taxon>
        <taxon>Bugula</taxon>
    </lineage>
</organism>
<keyword evidence="8 11" id="KW-0520">NAD</keyword>
<dbReference type="EC" id="6.3.5.1" evidence="3 11"/>
<evidence type="ECO:0000256" key="2">
    <source>
        <dbReference type="ARBA" id="ARBA00007145"/>
    </source>
</evidence>
<dbReference type="UniPathway" id="UPA00253">
    <property type="reaction ID" value="UER00334"/>
</dbReference>
<dbReference type="InterPro" id="IPR003694">
    <property type="entry name" value="NAD_synthase"/>
</dbReference>
<dbReference type="InterPro" id="IPR003010">
    <property type="entry name" value="C-N_Hydrolase"/>
</dbReference>
<comment type="pathway">
    <text evidence="1 11">Cofactor biosynthesis; NAD(+) biosynthesis; NAD(+) from deamido-NAD(+) (L-Gln route): step 1/1.</text>
</comment>